<dbReference type="SUPFAM" id="SSF53383">
    <property type="entry name" value="PLP-dependent transferases"/>
    <property type="match status" value="1"/>
</dbReference>
<dbReference type="InterPro" id="IPR000653">
    <property type="entry name" value="DegT/StrS_aminotransferase"/>
</dbReference>
<evidence type="ECO:0000256" key="1">
    <source>
        <dbReference type="ARBA" id="ARBA00022898"/>
    </source>
</evidence>
<comment type="similarity">
    <text evidence="2">Belongs to the DegT/DnrJ/EryC1 family.</text>
</comment>
<evidence type="ECO:0000313" key="3">
    <source>
        <dbReference type="EMBL" id="GAI52083.1"/>
    </source>
</evidence>
<dbReference type="Gene3D" id="3.90.1150.10">
    <property type="entry name" value="Aspartate Aminotransferase, domain 1"/>
    <property type="match status" value="1"/>
</dbReference>
<name>X1P8B3_9ZZZZ</name>
<dbReference type="GO" id="GO:0030170">
    <property type="term" value="F:pyridoxal phosphate binding"/>
    <property type="evidence" value="ECO:0007669"/>
    <property type="project" value="TreeGrafter"/>
</dbReference>
<dbReference type="InterPro" id="IPR015421">
    <property type="entry name" value="PyrdxlP-dep_Trfase_major"/>
</dbReference>
<dbReference type="InterPro" id="IPR015424">
    <property type="entry name" value="PyrdxlP-dep_Trfase"/>
</dbReference>
<evidence type="ECO:0000256" key="2">
    <source>
        <dbReference type="ARBA" id="ARBA00037999"/>
    </source>
</evidence>
<dbReference type="GO" id="GO:0008483">
    <property type="term" value="F:transaminase activity"/>
    <property type="evidence" value="ECO:0007669"/>
    <property type="project" value="TreeGrafter"/>
</dbReference>
<dbReference type="PANTHER" id="PTHR30244:SF36">
    <property type="entry name" value="3-OXO-GLUCOSE-6-PHOSPHATE:GLUTAMATE AMINOTRANSFERASE"/>
    <property type="match status" value="1"/>
</dbReference>
<dbReference type="AlphaFoldDB" id="X1P8B3"/>
<keyword evidence="1" id="KW-0663">Pyridoxal phosphate</keyword>
<dbReference type="PANTHER" id="PTHR30244">
    <property type="entry name" value="TRANSAMINASE"/>
    <property type="match status" value="1"/>
</dbReference>
<dbReference type="InterPro" id="IPR015422">
    <property type="entry name" value="PyrdxlP-dep_Trfase_small"/>
</dbReference>
<proteinExistence type="inferred from homology"/>
<dbReference type="Pfam" id="PF01041">
    <property type="entry name" value="DegT_DnrJ_EryC1"/>
    <property type="match status" value="1"/>
</dbReference>
<dbReference type="Gene3D" id="3.40.640.10">
    <property type="entry name" value="Type I PLP-dependent aspartate aminotransferase-like (Major domain)"/>
    <property type="match status" value="1"/>
</dbReference>
<feature type="non-terminal residue" evidence="3">
    <location>
        <position position="1"/>
    </location>
</feature>
<comment type="caution">
    <text evidence="3">The sequence shown here is derived from an EMBL/GenBank/DDBJ whole genome shotgun (WGS) entry which is preliminary data.</text>
</comment>
<protein>
    <recommendedName>
        <fullName evidence="4">Erythromycin biosynthesis sensory transduction protein eryC1</fullName>
    </recommendedName>
</protein>
<organism evidence="3">
    <name type="scientific">marine sediment metagenome</name>
    <dbReference type="NCBI Taxonomy" id="412755"/>
    <lineage>
        <taxon>unclassified sequences</taxon>
        <taxon>metagenomes</taxon>
        <taxon>ecological metagenomes</taxon>
    </lineage>
</organism>
<gene>
    <name evidence="3" type="ORF">S06H3_52802</name>
</gene>
<dbReference type="EMBL" id="BARV01033613">
    <property type="protein sequence ID" value="GAI52083.1"/>
    <property type="molecule type" value="Genomic_DNA"/>
</dbReference>
<accession>X1P8B3</accession>
<dbReference type="GO" id="GO:0000271">
    <property type="term" value="P:polysaccharide biosynthetic process"/>
    <property type="evidence" value="ECO:0007669"/>
    <property type="project" value="TreeGrafter"/>
</dbReference>
<reference evidence="3" key="1">
    <citation type="journal article" date="2014" name="Front. Microbiol.">
        <title>High frequency of phylogenetically diverse reductive dehalogenase-homologous genes in deep subseafloor sedimentary metagenomes.</title>
        <authorList>
            <person name="Kawai M."/>
            <person name="Futagami T."/>
            <person name="Toyoda A."/>
            <person name="Takaki Y."/>
            <person name="Nishi S."/>
            <person name="Hori S."/>
            <person name="Arai W."/>
            <person name="Tsubouchi T."/>
            <person name="Morono Y."/>
            <person name="Uchiyama I."/>
            <person name="Ito T."/>
            <person name="Fujiyama A."/>
            <person name="Inagaki F."/>
            <person name="Takami H."/>
        </authorList>
    </citation>
    <scope>NUCLEOTIDE SEQUENCE</scope>
    <source>
        <strain evidence="3">Expedition CK06-06</strain>
    </source>
</reference>
<evidence type="ECO:0008006" key="4">
    <source>
        <dbReference type="Google" id="ProtNLM"/>
    </source>
</evidence>
<sequence>AQKYDLKIIEDSCQAHGAEYKTRKLGSLGDIGCFSFYPPKNLGCLGDGGMIVTNNPEIGEKIKLLRDYGQKVKYNYLEIGFNSRLDTIQAATLRIKLKLLDKWNMQRQKKVSLYKKLLSKENYILPGTKDYPEHVWHLFVVRSSNRDSLKAYLKEKDIGTAIHYPVPLHLTPAYSHLGYKKGDFPVAEKLSTEILSLPMYPELTEEEVKYVATTLKQYTIQ</sequence>